<feature type="non-terminal residue" evidence="1">
    <location>
        <position position="30"/>
    </location>
</feature>
<organism evidence="1 2">
    <name type="scientific">Kipferlia bialata</name>
    <dbReference type="NCBI Taxonomy" id="797122"/>
    <lineage>
        <taxon>Eukaryota</taxon>
        <taxon>Metamonada</taxon>
        <taxon>Carpediemonas-like organisms</taxon>
        <taxon>Kipferlia</taxon>
    </lineage>
</organism>
<evidence type="ECO:0000313" key="1">
    <source>
        <dbReference type="EMBL" id="GCA65378.1"/>
    </source>
</evidence>
<evidence type="ECO:0000313" key="2">
    <source>
        <dbReference type="Proteomes" id="UP000265618"/>
    </source>
</evidence>
<name>A0A391P3L0_9EUKA</name>
<comment type="caution">
    <text evidence="1">The sequence shown here is derived from an EMBL/GenBank/DDBJ whole genome shotgun (WGS) entry which is preliminary data.</text>
</comment>
<dbReference type="AlphaFoldDB" id="A0A391P3L0"/>
<gene>
    <name evidence="1" type="ORF">KIPB_016981</name>
</gene>
<feature type="non-terminal residue" evidence="1">
    <location>
        <position position="1"/>
    </location>
</feature>
<dbReference type="EMBL" id="BDIP01010909">
    <property type="protein sequence ID" value="GCA65378.1"/>
    <property type="molecule type" value="Genomic_DNA"/>
</dbReference>
<accession>A0A391P3L0</accession>
<proteinExistence type="predicted"/>
<dbReference type="Proteomes" id="UP000265618">
    <property type="component" value="Unassembled WGS sequence"/>
</dbReference>
<reference evidence="1 2" key="1">
    <citation type="journal article" date="2018" name="PLoS ONE">
        <title>The draft genome of Kipferlia bialata reveals reductive genome evolution in fornicate parasites.</title>
        <authorList>
            <person name="Tanifuji G."/>
            <person name="Takabayashi S."/>
            <person name="Kume K."/>
            <person name="Takagi M."/>
            <person name="Nakayama T."/>
            <person name="Kamikawa R."/>
            <person name="Inagaki Y."/>
            <person name="Hashimoto T."/>
        </authorList>
    </citation>
    <scope>NUCLEOTIDE SEQUENCE [LARGE SCALE GENOMIC DNA]</scope>
    <source>
        <strain evidence="1">NY0173</strain>
    </source>
</reference>
<keyword evidence="2" id="KW-1185">Reference proteome</keyword>
<protein>
    <submittedName>
        <fullName evidence="1">Uncharacterized protein</fullName>
    </submittedName>
</protein>
<sequence length="30" mass="3547">FREQIKDELNTKINVLVDMCIGHARDDYIP</sequence>